<sequence length="341" mass="38054">MITSYISHSDCGNHFMGPTHPESPLRLQAIQRQLALSGVIQHVQQYDARPATLEQLARVHPMRHLQALDKCPPQAGQLLALSEDTVMCADSLVAARLAAGAVVRGIDQVMRNQADNVFCAVRPPGHHAERADAMGFCFYNNVAVGALHARQQYGVRRIAILDFDVHQGNGTVDIFKHDPDTLVCSSFQNAMYPWRYLESRWEHIHNTPLAEGCGSLDFRHAIEAQWLKKLDDFKPELILISAGFDAHREDPMAELCLEDDDYYWITRLAMDVARRHCQGRVVSVLEGGYCLEALARSTEAHVKALAGLPMEDGISLRHSPPAAHASPKVHARPDERDHPLF</sequence>
<dbReference type="InterPro" id="IPR023801">
    <property type="entry name" value="His_deacetylse_dom"/>
</dbReference>
<gene>
    <name evidence="4" type="ORF">V6243_17160</name>
</gene>
<dbReference type="Gene3D" id="3.40.800.20">
    <property type="entry name" value="Histone deacetylase domain"/>
    <property type="match status" value="1"/>
</dbReference>
<dbReference type="Pfam" id="PF00850">
    <property type="entry name" value="Hist_deacetyl"/>
    <property type="match status" value="1"/>
</dbReference>
<protein>
    <submittedName>
        <fullName evidence="4">Histone deacetylase family protein</fullName>
    </submittedName>
</protein>
<accession>A0ABU9GKH8</accession>
<reference evidence="4 5" key="1">
    <citation type="submission" date="2024-02" db="EMBL/GenBank/DDBJ databases">
        <title>Bacteria isolated from the canopy kelp, Nereocystis luetkeana.</title>
        <authorList>
            <person name="Pfister C.A."/>
            <person name="Younker I.T."/>
            <person name="Light S.H."/>
        </authorList>
    </citation>
    <scope>NUCLEOTIDE SEQUENCE [LARGE SCALE GENOMIC DNA]</scope>
    <source>
        <strain evidence="4 5">TI.5.07</strain>
    </source>
</reference>
<dbReference type="PANTHER" id="PTHR10625:SF10">
    <property type="entry name" value="HISTONE DEACETYLASE HDAC1"/>
    <property type="match status" value="1"/>
</dbReference>
<name>A0ABU9GKH8_COBMA</name>
<feature type="region of interest" description="Disordered" evidence="2">
    <location>
        <begin position="316"/>
        <end position="341"/>
    </location>
</feature>
<dbReference type="Proteomes" id="UP001378242">
    <property type="component" value="Unassembled WGS sequence"/>
</dbReference>
<evidence type="ECO:0000313" key="4">
    <source>
        <dbReference type="EMBL" id="MEL0618560.1"/>
    </source>
</evidence>
<feature type="domain" description="Histone deacetylase" evidence="3">
    <location>
        <begin position="20"/>
        <end position="305"/>
    </location>
</feature>
<comment type="caution">
    <text evidence="4">The sequence shown here is derived from an EMBL/GenBank/DDBJ whole genome shotgun (WGS) entry which is preliminary data.</text>
</comment>
<evidence type="ECO:0000256" key="1">
    <source>
        <dbReference type="ARBA" id="ARBA00005947"/>
    </source>
</evidence>
<proteinExistence type="inferred from homology"/>
<dbReference type="InterPro" id="IPR023696">
    <property type="entry name" value="Ureohydrolase_dom_sf"/>
</dbReference>
<dbReference type="PRINTS" id="PR01270">
    <property type="entry name" value="HDASUPER"/>
</dbReference>
<dbReference type="CDD" id="cd11599">
    <property type="entry name" value="HDAC_classII_2"/>
    <property type="match status" value="1"/>
</dbReference>
<comment type="similarity">
    <text evidence="1">Belongs to the histone deacetylase family.</text>
</comment>
<feature type="compositionally biased region" description="Basic and acidic residues" evidence="2">
    <location>
        <begin position="331"/>
        <end position="341"/>
    </location>
</feature>
<evidence type="ECO:0000313" key="5">
    <source>
        <dbReference type="Proteomes" id="UP001378242"/>
    </source>
</evidence>
<dbReference type="InterPro" id="IPR000286">
    <property type="entry name" value="HDACs"/>
</dbReference>
<dbReference type="SUPFAM" id="SSF52768">
    <property type="entry name" value="Arginase/deacetylase"/>
    <property type="match status" value="1"/>
</dbReference>
<evidence type="ECO:0000259" key="3">
    <source>
        <dbReference type="Pfam" id="PF00850"/>
    </source>
</evidence>
<dbReference type="EMBL" id="JBAKAP010000028">
    <property type="protein sequence ID" value="MEL0618560.1"/>
    <property type="molecule type" value="Genomic_DNA"/>
</dbReference>
<dbReference type="InterPro" id="IPR037138">
    <property type="entry name" value="His_deacetylse_dom_sf"/>
</dbReference>
<keyword evidence="5" id="KW-1185">Reference proteome</keyword>
<dbReference type="PANTHER" id="PTHR10625">
    <property type="entry name" value="HISTONE DEACETYLASE HDAC1-RELATED"/>
    <property type="match status" value="1"/>
</dbReference>
<organism evidence="4 5">
    <name type="scientific">Cobetia marina</name>
    <name type="common">Deleya marina</name>
    <dbReference type="NCBI Taxonomy" id="28258"/>
    <lineage>
        <taxon>Bacteria</taxon>
        <taxon>Pseudomonadati</taxon>
        <taxon>Pseudomonadota</taxon>
        <taxon>Gammaproteobacteria</taxon>
        <taxon>Oceanospirillales</taxon>
        <taxon>Halomonadaceae</taxon>
        <taxon>Cobetia</taxon>
    </lineage>
</organism>
<evidence type="ECO:0000256" key="2">
    <source>
        <dbReference type="SAM" id="MobiDB-lite"/>
    </source>
</evidence>
<dbReference type="RefSeq" id="WP_341542920.1">
    <property type="nucleotide sequence ID" value="NZ_JBAKAP010000028.1"/>
</dbReference>